<accession>A0A538SBQ4</accession>
<evidence type="ECO:0000256" key="1">
    <source>
        <dbReference type="ARBA" id="ARBA00022723"/>
    </source>
</evidence>
<dbReference type="InterPro" id="IPR036264">
    <property type="entry name" value="Bact_exopeptidase_dim_dom"/>
</dbReference>
<dbReference type="Gene3D" id="3.30.70.360">
    <property type="match status" value="1"/>
</dbReference>
<evidence type="ECO:0000313" key="5">
    <source>
        <dbReference type="Proteomes" id="UP000316292"/>
    </source>
</evidence>
<evidence type="ECO:0000313" key="4">
    <source>
        <dbReference type="EMBL" id="TMQ48789.1"/>
    </source>
</evidence>
<dbReference type="InterPro" id="IPR050072">
    <property type="entry name" value="Peptidase_M20A"/>
</dbReference>
<feature type="domain" description="Peptidase M20 dimerisation" evidence="3">
    <location>
        <begin position="176"/>
        <end position="278"/>
    </location>
</feature>
<dbReference type="PANTHER" id="PTHR43808:SF25">
    <property type="entry name" value="PEPTIDASE M20 DIMERISATION DOMAIN-CONTAINING PROTEIN"/>
    <property type="match status" value="1"/>
</dbReference>
<dbReference type="GO" id="GO:0046872">
    <property type="term" value="F:metal ion binding"/>
    <property type="evidence" value="ECO:0007669"/>
    <property type="project" value="UniProtKB-KW"/>
</dbReference>
<gene>
    <name evidence="4" type="ORF">E6K71_06645</name>
</gene>
<sequence>MRADPLGKNSVLGLLCDLIRIPSVNPALGDGAAPGEKAIATFSVKWLEEHGVRARLEEAAPGRPNAVGETGSGSGKTLVLCAHLDTVGVAGMTAPYTPSIRDGRVYGRGAYDMKSGVAAVMCAAAALAREAIQGTVLVALVSDEEYESRGAEHFVQRHRADGCILTEGSEGKLVLAHKGFLWIDLVTKGRAAHGSRWDLGKSAIGTMGRIIAAIEEFDSRELRKRVHPLVGPSSMHCALITGGVGISTYAPRCHLEIERRTLPDETPEKAMEEIRGIALGIDPEAEVTLRFSRTPLLTDRDAPIARSVRESVSSVVGTAPEETGVGYWMDAAIFAGAGIPSVNYGPAGAGAHETVEWVDASSVVTCARVLRESAKRFLGQKSV</sequence>
<protein>
    <submittedName>
        <fullName evidence="4">M20/M25/M40 family metallo-hydrolase</fullName>
    </submittedName>
</protein>
<dbReference type="PANTHER" id="PTHR43808">
    <property type="entry name" value="ACETYLORNITHINE DEACETYLASE"/>
    <property type="match status" value="1"/>
</dbReference>
<dbReference type="SUPFAM" id="SSF55031">
    <property type="entry name" value="Bacterial exopeptidase dimerisation domain"/>
    <property type="match status" value="1"/>
</dbReference>
<evidence type="ECO:0000256" key="2">
    <source>
        <dbReference type="ARBA" id="ARBA00022801"/>
    </source>
</evidence>
<name>A0A538SBQ4_UNCEI</name>
<dbReference type="EMBL" id="VBOR01000066">
    <property type="protein sequence ID" value="TMQ48789.1"/>
    <property type="molecule type" value="Genomic_DNA"/>
</dbReference>
<dbReference type="Proteomes" id="UP000316292">
    <property type="component" value="Unassembled WGS sequence"/>
</dbReference>
<evidence type="ECO:0000259" key="3">
    <source>
        <dbReference type="Pfam" id="PF07687"/>
    </source>
</evidence>
<dbReference type="Pfam" id="PF07687">
    <property type="entry name" value="M20_dimer"/>
    <property type="match status" value="1"/>
</dbReference>
<proteinExistence type="predicted"/>
<keyword evidence="1" id="KW-0479">Metal-binding</keyword>
<reference evidence="4 5" key="1">
    <citation type="journal article" date="2019" name="Nat. Microbiol.">
        <title>Mediterranean grassland soil C-N compound turnover is dependent on rainfall and depth, and is mediated by genomically divergent microorganisms.</title>
        <authorList>
            <person name="Diamond S."/>
            <person name="Andeer P.F."/>
            <person name="Li Z."/>
            <person name="Crits-Christoph A."/>
            <person name="Burstein D."/>
            <person name="Anantharaman K."/>
            <person name="Lane K.R."/>
            <person name="Thomas B.C."/>
            <person name="Pan C."/>
            <person name="Northen T.R."/>
            <person name="Banfield J.F."/>
        </authorList>
    </citation>
    <scope>NUCLEOTIDE SEQUENCE [LARGE SCALE GENOMIC DNA]</scope>
    <source>
        <strain evidence="4">WS_1</strain>
    </source>
</reference>
<dbReference type="GO" id="GO:0016787">
    <property type="term" value="F:hydrolase activity"/>
    <property type="evidence" value="ECO:0007669"/>
    <property type="project" value="UniProtKB-KW"/>
</dbReference>
<keyword evidence="2 4" id="KW-0378">Hydrolase</keyword>
<dbReference type="SUPFAM" id="SSF53187">
    <property type="entry name" value="Zn-dependent exopeptidases"/>
    <property type="match status" value="1"/>
</dbReference>
<dbReference type="InterPro" id="IPR002933">
    <property type="entry name" value="Peptidase_M20"/>
</dbReference>
<organism evidence="4 5">
    <name type="scientific">Eiseniibacteriota bacterium</name>
    <dbReference type="NCBI Taxonomy" id="2212470"/>
    <lineage>
        <taxon>Bacteria</taxon>
        <taxon>Candidatus Eiseniibacteriota</taxon>
    </lineage>
</organism>
<dbReference type="InterPro" id="IPR011650">
    <property type="entry name" value="Peptidase_M20_dimer"/>
</dbReference>
<dbReference type="Pfam" id="PF01546">
    <property type="entry name" value="Peptidase_M20"/>
    <property type="match status" value="1"/>
</dbReference>
<dbReference type="AlphaFoldDB" id="A0A538SBQ4"/>
<dbReference type="Gene3D" id="3.40.630.10">
    <property type="entry name" value="Zn peptidases"/>
    <property type="match status" value="1"/>
</dbReference>
<comment type="caution">
    <text evidence="4">The sequence shown here is derived from an EMBL/GenBank/DDBJ whole genome shotgun (WGS) entry which is preliminary data.</text>
</comment>